<reference evidence="20" key="2">
    <citation type="submission" date="2021-04" db="EMBL/GenBank/DDBJ databases">
        <authorList>
            <person name="Gilroy R."/>
        </authorList>
    </citation>
    <scope>NUCLEOTIDE SEQUENCE</scope>
    <source>
        <strain evidence="20">ChiGjej6B6-14162</strain>
    </source>
</reference>
<dbReference type="InterPro" id="IPR036390">
    <property type="entry name" value="WH_DNA-bd_sf"/>
</dbReference>
<evidence type="ECO:0000256" key="3">
    <source>
        <dbReference type="ARBA" id="ARBA00005446"/>
    </source>
</evidence>
<dbReference type="PROSITE" id="PS51194">
    <property type="entry name" value="HELICASE_CTER"/>
    <property type="match status" value="1"/>
</dbReference>
<dbReference type="InterPro" id="IPR018982">
    <property type="entry name" value="RQC_domain"/>
</dbReference>
<dbReference type="Pfam" id="PF00271">
    <property type="entry name" value="Helicase_C"/>
    <property type="match status" value="1"/>
</dbReference>
<gene>
    <name evidence="20" type="primary">recQ</name>
    <name evidence="20" type="ORF">H9977_10815</name>
</gene>
<dbReference type="NCBIfam" id="TIGR00614">
    <property type="entry name" value="recQ_fam"/>
    <property type="match status" value="1"/>
</dbReference>
<dbReference type="InterPro" id="IPR004589">
    <property type="entry name" value="DNA_helicase_ATP-dep_RecQ"/>
</dbReference>
<dbReference type="SUPFAM" id="SSF47819">
    <property type="entry name" value="HRDC-like"/>
    <property type="match status" value="1"/>
</dbReference>
<dbReference type="GO" id="GO:0005737">
    <property type="term" value="C:cytoplasm"/>
    <property type="evidence" value="ECO:0007669"/>
    <property type="project" value="TreeGrafter"/>
</dbReference>
<dbReference type="SUPFAM" id="SSF52540">
    <property type="entry name" value="P-loop containing nucleoside triphosphate hydrolases"/>
    <property type="match status" value="1"/>
</dbReference>
<dbReference type="InterPro" id="IPR036388">
    <property type="entry name" value="WH-like_DNA-bd_sf"/>
</dbReference>
<dbReference type="SMART" id="SM00490">
    <property type="entry name" value="HELICc"/>
    <property type="match status" value="1"/>
</dbReference>
<dbReference type="GO" id="GO:0006310">
    <property type="term" value="P:DNA recombination"/>
    <property type="evidence" value="ECO:0007669"/>
    <property type="project" value="UniProtKB-UniRule"/>
</dbReference>
<dbReference type="GO" id="GO:0006260">
    <property type="term" value="P:DNA replication"/>
    <property type="evidence" value="ECO:0007669"/>
    <property type="project" value="InterPro"/>
</dbReference>
<keyword evidence="10" id="KW-0067">ATP-binding</keyword>
<reference evidence="20" key="1">
    <citation type="journal article" date="2021" name="PeerJ">
        <title>Extensive microbial diversity within the chicken gut microbiome revealed by metagenomics and culture.</title>
        <authorList>
            <person name="Gilroy R."/>
            <person name="Ravi A."/>
            <person name="Getino M."/>
            <person name="Pursley I."/>
            <person name="Horton D.L."/>
            <person name="Alikhan N.F."/>
            <person name="Baker D."/>
            <person name="Gharbi K."/>
            <person name="Hall N."/>
            <person name="Watson M."/>
            <person name="Adriaenssens E.M."/>
            <person name="Foster-Nyarko E."/>
            <person name="Jarju S."/>
            <person name="Secka A."/>
            <person name="Antonio M."/>
            <person name="Oren A."/>
            <person name="Chaudhuri R.R."/>
            <person name="La Ragione R."/>
            <person name="Hildebrand F."/>
            <person name="Pallen M.J."/>
        </authorList>
    </citation>
    <scope>NUCLEOTIDE SEQUENCE</scope>
    <source>
        <strain evidence="20">ChiGjej6B6-14162</strain>
    </source>
</reference>
<evidence type="ECO:0000256" key="8">
    <source>
        <dbReference type="ARBA" id="ARBA00022806"/>
    </source>
</evidence>
<dbReference type="InterPro" id="IPR006293">
    <property type="entry name" value="DNA_helicase_ATP-dep_RecQ_bac"/>
</dbReference>
<evidence type="ECO:0000256" key="2">
    <source>
        <dbReference type="ARBA" id="ARBA00001947"/>
    </source>
</evidence>
<dbReference type="GO" id="GO:0016787">
    <property type="term" value="F:hydrolase activity"/>
    <property type="evidence" value="ECO:0007669"/>
    <property type="project" value="UniProtKB-KW"/>
</dbReference>
<feature type="domain" description="Helicase ATP-binding" evidence="18">
    <location>
        <begin position="25"/>
        <end position="192"/>
    </location>
</feature>
<dbReference type="Pfam" id="PF00570">
    <property type="entry name" value="HRDC"/>
    <property type="match status" value="1"/>
</dbReference>
<keyword evidence="14" id="KW-0413">Isomerase</keyword>
<evidence type="ECO:0000256" key="6">
    <source>
        <dbReference type="ARBA" id="ARBA00022763"/>
    </source>
</evidence>
<dbReference type="GO" id="GO:0046872">
    <property type="term" value="F:metal ion binding"/>
    <property type="evidence" value="ECO:0007669"/>
    <property type="project" value="UniProtKB-KW"/>
</dbReference>
<dbReference type="GO" id="GO:0030894">
    <property type="term" value="C:replisome"/>
    <property type="evidence" value="ECO:0007669"/>
    <property type="project" value="TreeGrafter"/>
</dbReference>
<dbReference type="GO" id="GO:0009432">
    <property type="term" value="P:SOS response"/>
    <property type="evidence" value="ECO:0007669"/>
    <property type="project" value="UniProtKB-UniRule"/>
</dbReference>
<keyword evidence="13" id="KW-0234">DNA repair</keyword>
<organism evidence="20 21">
    <name type="scientific">Candidatus Parabacteroides intestinipullorum</name>
    <dbReference type="NCBI Taxonomy" id="2838723"/>
    <lineage>
        <taxon>Bacteria</taxon>
        <taxon>Pseudomonadati</taxon>
        <taxon>Bacteroidota</taxon>
        <taxon>Bacteroidia</taxon>
        <taxon>Bacteroidales</taxon>
        <taxon>Tannerellaceae</taxon>
        <taxon>Parabacteroides</taxon>
    </lineage>
</organism>
<keyword evidence="6" id="KW-0227">DNA damage</keyword>
<dbReference type="AlphaFoldDB" id="A0A9D2BHB9"/>
<keyword evidence="11" id="KW-0238">DNA-binding</keyword>
<keyword evidence="7 20" id="KW-0378">Hydrolase</keyword>
<comment type="cofactor">
    <cofactor evidence="1">
        <name>Mg(2+)</name>
        <dbReference type="ChEBI" id="CHEBI:18420"/>
    </cofactor>
</comment>
<dbReference type="GO" id="GO:0009378">
    <property type="term" value="F:four-way junction helicase activity"/>
    <property type="evidence" value="ECO:0007669"/>
    <property type="project" value="TreeGrafter"/>
</dbReference>
<dbReference type="InterPro" id="IPR014001">
    <property type="entry name" value="Helicase_ATP-bd"/>
</dbReference>
<proteinExistence type="inferred from homology"/>
<dbReference type="GO" id="GO:0005524">
    <property type="term" value="F:ATP binding"/>
    <property type="evidence" value="ECO:0007669"/>
    <property type="project" value="UniProtKB-KW"/>
</dbReference>
<protein>
    <recommendedName>
        <fullName evidence="16">DNA helicase RecQ</fullName>
        <ecNumber evidence="16">5.6.2.4</ecNumber>
    </recommendedName>
</protein>
<comment type="caution">
    <text evidence="20">The sequence shown here is derived from an EMBL/GenBank/DDBJ whole genome shotgun (WGS) entry which is preliminary data.</text>
</comment>
<dbReference type="PANTHER" id="PTHR13710:SF105">
    <property type="entry name" value="ATP-DEPENDENT DNA HELICASE Q1"/>
    <property type="match status" value="1"/>
</dbReference>
<evidence type="ECO:0000256" key="7">
    <source>
        <dbReference type="ARBA" id="ARBA00022801"/>
    </source>
</evidence>
<comment type="cofactor">
    <cofactor evidence="2">
        <name>Zn(2+)</name>
        <dbReference type="ChEBI" id="CHEBI:29105"/>
    </cofactor>
</comment>
<sequence length="671" mass="76771">MTKPQLLLKSCYGYDHFRPMQEEIINHVLKNQDALILMPTGGGKSICFQIPALMLEGTAIVVSPLISLMKDQVEAAKANGIPAETINSGNPESINKIIQEKCQQGMVKLLYLSPERLINEIPWLSQNIKISLFAIDEAHCISQWGHDFRPEYTQLNILRDRFPEVPIIALTATADKITKTDIVSRLHLSHPQLFISSFDRPNLSLDVKRGYSAKDKFRTIMNIIERHQHESGIIYCLARKTTEKLAQKLNEAGVSAGVYHAGLHIEKRNRVQEAFIKGHINVIVATIAFGMGIDKSDVRFVIHYNLPKSIESFYQEIGRGGRDSLPTETLLFYNLQDLITLRKFAEESGLKEINLEKLKRIQEYAEAQVCRRRILLNYFGETTEHNCGNCDVCLAQPQRFDGTILAQKALSAIMRTKEQIGFTMAVEILRGSYSAELISKGYQSLKTFGVGRDIPFRDWHDYLLQMLQMGFMEIAYDEDRHLKVTKLGKEILYGRKQVEFAVIKREDYKVKNNKGLNTIKQTAAEEDDKALLERLRELCRQIANENNWPTYVVMSDKTLHTLAVERPTTLDAFGNTFGISQHKRNMYGERFIAIIKEYVITSGKTTLENKNTEISYIEKQKKLHANAYMPWTEEDDSQLKQLYSEGKRIEELAEIFARNKGAIESRLKKIL</sequence>
<feature type="domain" description="HRDC" evidence="17">
    <location>
        <begin position="525"/>
        <end position="605"/>
    </location>
</feature>
<evidence type="ECO:0000256" key="1">
    <source>
        <dbReference type="ARBA" id="ARBA00001946"/>
    </source>
</evidence>
<evidence type="ECO:0000256" key="14">
    <source>
        <dbReference type="ARBA" id="ARBA00023235"/>
    </source>
</evidence>
<dbReference type="GO" id="GO:0043590">
    <property type="term" value="C:bacterial nucleoid"/>
    <property type="evidence" value="ECO:0007669"/>
    <property type="project" value="TreeGrafter"/>
</dbReference>
<dbReference type="CDD" id="cd18794">
    <property type="entry name" value="SF2_C_RecQ"/>
    <property type="match status" value="1"/>
</dbReference>
<keyword evidence="5" id="KW-0547">Nucleotide-binding</keyword>
<dbReference type="InterPro" id="IPR027417">
    <property type="entry name" value="P-loop_NTPase"/>
</dbReference>
<keyword evidence="9" id="KW-0862">Zinc</keyword>
<dbReference type="InterPro" id="IPR011545">
    <property type="entry name" value="DEAD/DEAH_box_helicase_dom"/>
</dbReference>
<keyword evidence="12" id="KW-0233">DNA recombination</keyword>
<dbReference type="PANTHER" id="PTHR13710">
    <property type="entry name" value="DNA HELICASE RECQ FAMILY MEMBER"/>
    <property type="match status" value="1"/>
</dbReference>
<evidence type="ECO:0000259" key="18">
    <source>
        <dbReference type="PROSITE" id="PS51192"/>
    </source>
</evidence>
<evidence type="ECO:0000256" key="11">
    <source>
        <dbReference type="ARBA" id="ARBA00023125"/>
    </source>
</evidence>
<dbReference type="Pfam" id="PF00270">
    <property type="entry name" value="DEAD"/>
    <property type="match status" value="1"/>
</dbReference>
<dbReference type="SMART" id="SM00956">
    <property type="entry name" value="RQC"/>
    <property type="match status" value="1"/>
</dbReference>
<dbReference type="EMBL" id="DXEL01000074">
    <property type="protein sequence ID" value="HIX75507.1"/>
    <property type="molecule type" value="Genomic_DNA"/>
</dbReference>
<dbReference type="Pfam" id="PF09382">
    <property type="entry name" value="RQC"/>
    <property type="match status" value="1"/>
</dbReference>
<evidence type="ECO:0000256" key="15">
    <source>
        <dbReference type="ARBA" id="ARBA00034617"/>
    </source>
</evidence>
<dbReference type="SMART" id="SM00487">
    <property type="entry name" value="DEXDc"/>
    <property type="match status" value="1"/>
</dbReference>
<evidence type="ECO:0000259" key="19">
    <source>
        <dbReference type="PROSITE" id="PS51194"/>
    </source>
</evidence>
<dbReference type="InterPro" id="IPR044876">
    <property type="entry name" value="HRDC_dom_sf"/>
</dbReference>
<evidence type="ECO:0000313" key="20">
    <source>
        <dbReference type="EMBL" id="HIX75507.1"/>
    </source>
</evidence>
<feature type="domain" description="Helicase C-terminal" evidence="19">
    <location>
        <begin position="216"/>
        <end position="361"/>
    </location>
</feature>
<dbReference type="GO" id="GO:0006281">
    <property type="term" value="P:DNA repair"/>
    <property type="evidence" value="ECO:0007669"/>
    <property type="project" value="UniProtKB-KW"/>
</dbReference>
<dbReference type="InterPro" id="IPR010997">
    <property type="entry name" value="HRDC-like_sf"/>
</dbReference>
<evidence type="ECO:0000256" key="16">
    <source>
        <dbReference type="NCBIfam" id="TIGR01389"/>
    </source>
</evidence>
<keyword evidence="4" id="KW-0479">Metal-binding</keyword>
<dbReference type="SUPFAM" id="SSF46785">
    <property type="entry name" value="Winged helix' DNA-binding domain"/>
    <property type="match status" value="1"/>
</dbReference>
<evidence type="ECO:0000256" key="9">
    <source>
        <dbReference type="ARBA" id="ARBA00022833"/>
    </source>
</evidence>
<evidence type="ECO:0000256" key="10">
    <source>
        <dbReference type="ARBA" id="ARBA00022840"/>
    </source>
</evidence>
<dbReference type="Gene3D" id="1.10.150.80">
    <property type="entry name" value="HRDC domain"/>
    <property type="match status" value="1"/>
</dbReference>
<evidence type="ECO:0000256" key="4">
    <source>
        <dbReference type="ARBA" id="ARBA00022723"/>
    </source>
</evidence>
<dbReference type="InterPro" id="IPR001650">
    <property type="entry name" value="Helicase_C-like"/>
</dbReference>
<dbReference type="Proteomes" id="UP000886740">
    <property type="component" value="Unassembled WGS sequence"/>
</dbReference>
<dbReference type="GO" id="GO:0003677">
    <property type="term" value="F:DNA binding"/>
    <property type="evidence" value="ECO:0007669"/>
    <property type="project" value="UniProtKB-KW"/>
</dbReference>
<dbReference type="Pfam" id="PF16124">
    <property type="entry name" value="RecQ_Zn_bind"/>
    <property type="match status" value="1"/>
</dbReference>
<evidence type="ECO:0000259" key="17">
    <source>
        <dbReference type="PROSITE" id="PS50967"/>
    </source>
</evidence>
<dbReference type="Gene3D" id="3.40.50.300">
    <property type="entry name" value="P-loop containing nucleotide triphosphate hydrolases"/>
    <property type="match status" value="2"/>
</dbReference>
<dbReference type="InterPro" id="IPR002121">
    <property type="entry name" value="HRDC_dom"/>
</dbReference>
<dbReference type="PROSITE" id="PS50967">
    <property type="entry name" value="HRDC"/>
    <property type="match status" value="1"/>
</dbReference>
<comment type="similarity">
    <text evidence="3">Belongs to the helicase family. RecQ subfamily.</text>
</comment>
<evidence type="ECO:0000256" key="13">
    <source>
        <dbReference type="ARBA" id="ARBA00023204"/>
    </source>
</evidence>
<name>A0A9D2BHB9_9BACT</name>
<dbReference type="GO" id="GO:0043138">
    <property type="term" value="F:3'-5' DNA helicase activity"/>
    <property type="evidence" value="ECO:0007669"/>
    <property type="project" value="UniProtKB-EC"/>
</dbReference>
<dbReference type="NCBIfam" id="TIGR01389">
    <property type="entry name" value="recQ"/>
    <property type="match status" value="1"/>
</dbReference>
<keyword evidence="8 20" id="KW-0347">Helicase</keyword>
<evidence type="ECO:0000256" key="5">
    <source>
        <dbReference type="ARBA" id="ARBA00022741"/>
    </source>
</evidence>
<dbReference type="PROSITE" id="PS51192">
    <property type="entry name" value="HELICASE_ATP_BIND_1"/>
    <property type="match status" value="1"/>
</dbReference>
<evidence type="ECO:0000256" key="12">
    <source>
        <dbReference type="ARBA" id="ARBA00023172"/>
    </source>
</evidence>
<dbReference type="CDD" id="cd17920">
    <property type="entry name" value="DEXHc_RecQ"/>
    <property type="match status" value="1"/>
</dbReference>
<dbReference type="SMART" id="SM00341">
    <property type="entry name" value="HRDC"/>
    <property type="match status" value="1"/>
</dbReference>
<dbReference type="InterPro" id="IPR032284">
    <property type="entry name" value="RecQ_Zn-bd"/>
</dbReference>
<accession>A0A9D2BHB9</accession>
<dbReference type="Gene3D" id="1.10.10.10">
    <property type="entry name" value="Winged helix-like DNA-binding domain superfamily/Winged helix DNA-binding domain"/>
    <property type="match status" value="1"/>
</dbReference>
<dbReference type="EC" id="5.6.2.4" evidence="16"/>
<dbReference type="FunFam" id="3.40.50.300:FF:000296">
    <property type="entry name" value="ATP-dependent DNA helicase RecQ"/>
    <property type="match status" value="1"/>
</dbReference>
<comment type="catalytic activity">
    <reaction evidence="15">
        <text>Couples ATP hydrolysis with the unwinding of duplex DNA by translocating in the 3'-5' direction.</text>
        <dbReference type="EC" id="5.6.2.4"/>
    </reaction>
</comment>
<evidence type="ECO:0000313" key="21">
    <source>
        <dbReference type="Proteomes" id="UP000886740"/>
    </source>
</evidence>